<dbReference type="EMBL" id="CP027792">
    <property type="protein sequence ID" value="AVP58609.1"/>
    <property type="molecule type" value="Genomic_DNA"/>
</dbReference>
<dbReference type="OrthoDB" id="8525483at2"/>
<gene>
    <name evidence="2" type="ORF">C7H73_13680</name>
</gene>
<evidence type="ECO:0008006" key="4">
    <source>
        <dbReference type="Google" id="ProtNLM"/>
    </source>
</evidence>
<reference evidence="3" key="1">
    <citation type="submission" date="2018-03" db="EMBL/GenBank/DDBJ databases">
        <title>Genome sequencing of Melaminivora sp. strain SC2-7.</title>
        <authorList>
            <person name="Kim S.-J."/>
            <person name="Heo J."/>
            <person name="Ahn J.-H."/>
            <person name="Kwon S.-W."/>
        </authorList>
    </citation>
    <scope>NUCLEOTIDE SEQUENCE [LARGE SCALE GENOMIC DNA]</scope>
    <source>
        <strain evidence="3">SC2-7</strain>
    </source>
</reference>
<sequence>MSKQSPFSFLDGLMERVVSGPQPPAWLVHEVQHRAVLFLNHVLMQEREAMDRLARQAGRTAHVQWRNFSMTLQLTPAGLLDLAPEGAAPDLRLQVADASPLSLARSALAGERPAIRIEGDVQLAADINWVVDNVRWDVEDDLARIIGDAPARTVAGVAERVAAALRRFVGARMGAAASERDVGAHGAGDSGISSYRSPP</sequence>
<evidence type="ECO:0000256" key="1">
    <source>
        <dbReference type="SAM" id="MobiDB-lite"/>
    </source>
</evidence>
<evidence type="ECO:0000313" key="3">
    <source>
        <dbReference type="Proteomes" id="UP000241829"/>
    </source>
</evidence>
<accession>A0A2P1NNH6</accession>
<proteinExistence type="predicted"/>
<dbReference type="AlphaFoldDB" id="A0A2P1NNH6"/>
<protein>
    <recommendedName>
        <fullName evidence="4">Ubiquinone biosynthesis protein UbiJ</fullName>
    </recommendedName>
</protein>
<keyword evidence="3" id="KW-1185">Reference proteome</keyword>
<name>A0A2P1NNH6_9BURK</name>
<dbReference type="KEGG" id="melm:C7H73_13680"/>
<dbReference type="Proteomes" id="UP000241829">
    <property type="component" value="Chromosome"/>
</dbReference>
<dbReference type="RefSeq" id="WP_106847157.1">
    <property type="nucleotide sequence ID" value="NZ_CP027792.1"/>
</dbReference>
<organism evidence="2 3">
    <name type="scientific">Pulveribacter suum</name>
    <dbReference type="NCBI Taxonomy" id="2116657"/>
    <lineage>
        <taxon>Bacteria</taxon>
        <taxon>Pseudomonadati</taxon>
        <taxon>Pseudomonadota</taxon>
        <taxon>Betaproteobacteria</taxon>
        <taxon>Burkholderiales</taxon>
        <taxon>Comamonadaceae</taxon>
        <taxon>Pulveribacter</taxon>
    </lineage>
</organism>
<evidence type="ECO:0000313" key="2">
    <source>
        <dbReference type="EMBL" id="AVP58609.1"/>
    </source>
</evidence>
<feature type="region of interest" description="Disordered" evidence="1">
    <location>
        <begin position="179"/>
        <end position="199"/>
    </location>
</feature>